<dbReference type="GO" id="GO:0004713">
    <property type="term" value="F:protein tyrosine kinase activity"/>
    <property type="evidence" value="ECO:0007669"/>
    <property type="project" value="UniProtKB-KW"/>
</dbReference>
<feature type="region of interest" description="Disordered" evidence="12">
    <location>
        <begin position="181"/>
        <end position="203"/>
    </location>
</feature>
<keyword evidence="4" id="KW-0547">Nucleotide-binding</keyword>
<accession>A0A914EEW2</accession>
<dbReference type="PANTHER" id="PTHR47238:SF4">
    <property type="entry name" value="MITOGEN-ACTIVATED PROTEIN KINASE KINASE 5"/>
    <property type="match status" value="1"/>
</dbReference>
<evidence type="ECO:0000256" key="4">
    <source>
        <dbReference type="ARBA" id="ARBA00022741"/>
    </source>
</evidence>
<evidence type="ECO:0000259" key="13">
    <source>
        <dbReference type="PROSITE" id="PS50011"/>
    </source>
</evidence>
<organism evidence="14 15">
    <name type="scientific">Acrobeloides nanus</name>
    <dbReference type="NCBI Taxonomy" id="290746"/>
    <lineage>
        <taxon>Eukaryota</taxon>
        <taxon>Metazoa</taxon>
        <taxon>Ecdysozoa</taxon>
        <taxon>Nematoda</taxon>
        <taxon>Chromadorea</taxon>
        <taxon>Rhabditida</taxon>
        <taxon>Tylenchina</taxon>
        <taxon>Cephalobomorpha</taxon>
        <taxon>Cephaloboidea</taxon>
        <taxon>Cephalobidae</taxon>
        <taxon>Acrobeloides</taxon>
    </lineage>
</organism>
<evidence type="ECO:0000256" key="11">
    <source>
        <dbReference type="SAM" id="Coils"/>
    </source>
</evidence>
<keyword evidence="7" id="KW-0829">Tyrosine-protein kinase</keyword>
<sequence length="259" mass="30584">METIAYWTPEKFIELEEQKDEETSDSNESDTDNVDVYSLGVVLADAYVIRLNKSEKVLNKLVESNLLAAVWSLGITILEIAYGKLPYEFVFDEYNNHENILALQNCIRNAKASDLVEKCLPSTYYSDMIREFVRRCLEKVKNRPDFEALKNMEFYRACACVDTKVGQQQMAKFITEIEEMDKSQQSEQQEKTEIRRIKSHRSRPKKPIAYKLYKQLQVRYNTMKQINETYKKTIDELQRKLDHKDESQQRIDKLLMFSQ</sequence>
<dbReference type="AlphaFoldDB" id="A0A914EEW2"/>
<comment type="catalytic activity">
    <reaction evidence="10">
        <text>L-tyrosyl-[protein] + ATP = O-phospho-L-tyrosyl-[protein] + ADP + H(+)</text>
        <dbReference type="Rhea" id="RHEA:10596"/>
        <dbReference type="Rhea" id="RHEA-COMP:10136"/>
        <dbReference type="Rhea" id="RHEA-COMP:20101"/>
        <dbReference type="ChEBI" id="CHEBI:15378"/>
        <dbReference type="ChEBI" id="CHEBI:30616"/>
        <dbReference type="ChEBI" id="CHEBI:46858"/>
        <dbReference type="ChEBI" id="CHEBI:61978"/>
        <dbReference type="ChEBI" id="CHEBI:456216"/>
        <dbReference type="EC" id="2.7.12.2"/>
    </reaction>
</comment>
<feature type="coiled-coil region" evidence="11">
    <location>
        <begin position="220"/>
        <end position="247"/>
    </location>
</feature>
<name>A0A914EEW2_9BILA</name>
<reference evidence="15" key="1">
    <citation type="submission" date="2022-11" db="UniProtKB">
        <authorList>
            <consortium name="WormBaseParasite"/>
        </authorList>
    </citation>
    <scope>IDENTIFICATION</scope>
</reference>
<dbReference type="PROSITE" id="PS50011">
    <property type="entry name" value="PROTEIN_KINASE_DOM"/>
    <property type="match status" value="1"/>
</dbReference>
<evidence type="ECO:0000256" key="2">
    <source>
        <dbReference type="ARBA" id="ARBA00022553"/>
    </source>
</evidence>
<dbReference type="InterPro" id="IPR011009">
    <property type="entry name" value="Kinase-like_dom_sf"/>
</dbReference>
<comment type="catalytic activity">
    <reaction evidence="8">
        <text>L-seryl-[protein] + ATP = O-phospho-L-seryl-[protein] + ADP + H(+)</text>
        <dbReference type="Rhea" id="RHEA:17989"/>
        <dbReference type="Rhea" id="RHEA-COMP:9863"/>
        <dbReference type="Rhea" id="RHEA-COMP:11604"/>
        <dbReference type="ChEBI" id="CHEBI:15378"/>
        <dbReference type="ChEBI" id="CHEBI:29999"/>
        <dbReference type="ChEBI" id="CHEBI:30616"/>
        <dbReference type="ChEBI" id="CHEBI:83421"/>
        <dbReference type="ChEBI" id="CHEBI:456216"/>
        <dbReference type="EC" id="2.7.12.2"/>
    </reaction>
</comment>
<keyword evidence="6" id="KW-0067">ATP-binding</keyword>
<evidence type="ECO:0000256" key="3">
    <source>
        <dbReference type="ARBA" id="ARBA00022679"/>
    </source>
</evidence>
<evidence type="ECO:0000256" key="5">
    <source>
        <dbReference type="ARBA" id="ARBA00022777"/>
    </source>
</evidence>
<evidence type="ECO:0000313" key="14">
    <source>
        <dbReference type="Proteomes" id="UP000887540"/>
    </source>
</evidence>
<keyword evidence="1" id="KW-0723">Serine/threonine-protein kinase</keyword>
<evidence type="ECO:0000256" key="9">
    <source>
        <dbReference type="ARBA" id="ARBA00049299"/>
    </source>
</evidence>
<keyword evidence="11" id="KW-0175">Coiled coil</keyword>
<feature type="domain" description="Protein kinase" evidence="13">
    <location>
        <begin position="1"/>
        <end position="155"/>
    </location>
</feature>
<comment type="catalytic activity">
    <reaction evidence="9">
        <text>L-threonyl-[protein] + ATP = O-phospho-L-threonyl-[protein] + ADP + H(+)</text>
        <dbReference type="Rhea" id="RHEA:46608"/>
        <dbReference type="Rhea" id="RHEA-COMP:11060"/>
        <dbReference type="Rhea" id="RHEA-COMP:11605"/>
        <dbReference type="ChEBI" id="CHEBI:15378"/>
        <dbReference type="ChEBI" id="CHEBI:30013"/>
        <dbReference type="ChEBI" id="CHEBI:30616"/>
        <dbReference type="ChEBI" id="CHEBI:61977"/>
        <dbReference type="ChEBI" id="CHEBI:456216"/>
        <dbReference type="EC" id="2.7.12.2"/>
    </reaction>
</comment>
<feature type="compositionally biased region" description="Basic and acidic residues" evidence="12">
    <location>
        <begin position="181"/>
        <end position="196"/>
    </location>
</feature>
<keyword evidence="14" id="KW-1185">Reference proteome</keyword>
<keyword evidence="2" id="KW-0597">Phosphoprotein</keyword>
<dbReference type="WBParaSite" id="ACRNAN_scaffold7361.g13836.t1">
    <property type="protein sequence ID" value="ACRNAN_scaffold7361.g13836.t1"/>
    <property type="gene ID" value="ACRNAN_scaffold7361.g13836"/>
</dbReference>
<evidence type="ECO:0000313" key="15">
    <source>
        <dbReference type="WBParaSite" id="ACRNAN_scaffold7361.g13836.t1"/>
    </source>
</evidence>
<dbReference type="SUPFAM" id="SSF56112">
    <property type="entry name" value="Protein kinase-like (PK-like)"/>
    <property type="match status" value="1"/>
</dbReference>
<keyword evidence="3" id="KW-0808">Transferase</keyword>
<dbReference type="GO" id="GO:0005524">
    <property type="term" value="F:ATP binding"/>
    <property type="evidence" value="ECO:0007669"/>
    <property type="project" value="UniProtKB-KW"/>
</dbReference>
<evidence type="ECO:0000256" key="6">
    <source>
        <dbReference type="ARBA" id="ARBA00022840"/>
    </source>
</evidence>
<evidence type="ECO:0000256" key="7">
    <source>
        <dbReference type="ARBA" id="ARBA00023137"/>
    </source>
</evidence>
<proteinExistence type="predicted"/>
<evidence type="ECO:0000256" key="12">
    <source>
        <dbReference type="SAM" id="MobiDB-lite"/>
    </source>
</evidence>
<dbReference type="GO" id="GO:0004708">
    <property type="term" value="F:MAP kinase kinase activity"/>
    <property type="evidence" value="ECO:0007669"/>
    <property type="project" value="UniProtKB-EC"/>
</dbReference>
<dbReference type="Gene3D" id="1.10.510.10">
    <property type="entry name" value="Transferase(Phosphotransferase) domain 1"/>
    <property type="match status" value="1"/>
</dbReference>
<evidence type="ECO:0000256" key="1">
    <source>
        <dbReference type="ARBA" id="ARBA00022527"/>
    </source>
</evidence>
<evidence type="ECO:0000256" key="8">
    <source>
        <dbReference type="ARBA" id="ARBA00049014"/>
    </source>
</evidence>
<dbReference type="Proteomes" id="UP000887540">
    <property type="component" value="Unplaced"/>
</dbReference>
<dbReference type="InterPro" id="IPR052468">
    <property type="entry name" value="Dual_spec_MAPK_kinase"/>
</dbReference>
<evidence type="ECO:0000256" key="10">
    <source>
        <dbReference type="ARBA" id="ARBA00051693"/>
    </source>
</evidence>
<dbReference type="InterPro" id="IPR000719">
    <property type="entry name" value="Prot_kinase_dom"/>
</dbReference>
<protein>
    <submittedName>
        <fullName evidence="15">Protein kinase domain-containing protein</fullName>
    </submittedName>
</protein>
<dbReference type="GO" id="GO:0004674">
    <property type="term" value="F:protein serine/threonine kinase activity"/>
    <property type="evidence" value="ECO:0007669"/>
    <property type="project" value="UniProtKB-KW"/>
</dbReference>
<dbReference type="PANTHER" id="PTHR47238">
    <property type="entry name" value="MITOGEN-ACTIVATED PROTEIN KINASE KINASE 5"/>
    <property type="match status" value="1"/>
</dbReference>
<keyword evidence="5" id="KW-0418">Kinase</keyword>